<dbReference type="SUPFAM" id="SSF47571">
    <property type="entry name" value="Cloroperoxidase"/>
    <property type="match status" value="1"/>
</dbReference>
<name>A0ABP9YWI9_9FUNG</name>
<proteinExistence type="inferred from homology"/>
<keyword evidence="4" id="KW-1133">Transmembrane helix</keyword>
<evidence type="ECO:0008006" key="9">
    <source>
        <dbReference type="Google" id="ProtNLM"/>
    </source>
</evidence>
<evidence type="ECO:0000256" key="2">
    <source>
        <dbReference type="ARBA" id="ARBA00022737"/>
    </source>
</evidence>
<reference evidence="7 8" key="1">
    <citation type="submission" date="2024-04" db="EMBL/GenBank/DDBJ databases">
        <title>genome sequences of Mucor flavus KT1a and Helicostylum pulchrum KT1b strains isolated from the surface of a dry-aged beef.</title>
        <authorList>
            <person name="Toyotome T."/>
            <person name="Hosono M."/>
            <person name="Torimaru M."/>
            <person name="Fukuda K."/>
            <person name="Mikami N."/>
        </authorList>
    </citation>
    <scope>NUCLEOTIDE SEQUENCE [LARGE SCALE GENOMIC DNA]</scope>
    <source>
        <strain evidence="7 8">KT1a</strain>
    </source>
</reference>
<dbReference type="Gene3D" id="1.10.489.10">
    <property type="entry name" value="Chloroperoxidase-like"/>
    <property type="match status" value="1"/>
</dbReference>
<protein>
    <recommendedName>
        <fullName evidence="9">Pro-apoptotic serine protease NMA111</fullName>
    </recommendedName>
</protein>
<dbReference type="SMART" id="SM00228">
    <property type="entry name" value="PDZ"/>
    <property type="match status" value="2"/>
</dbReference>
<dbReference type="Proteomes" id="UP001473302">
    <property type="component" value="Unassembled WGS sequence"/>
</dbReference>
<dbReference type="CDD" id="cd06786">
    <property type="entry name" value="cpPDZ1_ScNma111-like"/>
    <property type="match status" value="1"/>
</dbReference>
<evidence type="ECO:0000256" key="4">
    <source>
        <dbReference type="SAM" id="Phobius"/>
    </source>
</evidence>
<dbReference type="InterPro" id="IPR001940">
    <property type="entry name" value="Peptidase_S1C"/>
</dbReference>
<comment type="similarity">
    <text evidence="1">Belongs to the peptidase S1C family.</text>
</comment>
<dbReference type="EMBL" id="BAABUK010000009">
    <property type="protein sequence ID" value="GAA5811226.1"/>
    <property type="molecule type" value="Genomic_DNA"/>
</dbReference>
<evidence type="ECO:0000256" key="3">
    <source>
        <dbReference type="SAM" id="MobiDB-lite"/>
    </source>
</evidence>
<gene>
    <name evidence="7" type="ORF">MFLAVUS_004658</name>
</gene>
<dbReference type="PRINTS" id="PR00834">
    <property type="entry name" value="PROTEASES2C"/>
</dbReference>
<dbReference type="PANTHER" id="PTHR46366:SF8">
    <property type="entry name" value="PRO-APOPTOTIC SERINE PROTEASE NMA111"/>
    <property type="match status" value="1"/>
</dbReference>
<dbReference type="PANTHER" id="PTHR46366">
    <property type="entry name" value="PRO-APOPTOTIC SERINE PROTEASE NMA111"/>
    <property type="match status" value="1"/>
</dbReference>
<dbReference type="PROSITE" id="PS50106">
    <property type="entry name" value="PDZ"/>
    <property type="match status" value="1"/>
</dbReference>
<dbReference type="Pfam" id="PF12812">
    <property type="entry name" value="PDZ_1"/>
    <property type="match status" value="2"/>
</dbReference>
<sequence>MSTPLTPDKQSLPLLPKDRNFEGGDSPASTTSTYPAKRRKIDPLEDEDALPEDVPMADVLAIDSDSKPSKWQATINNVVKAIVSIRFSQVAAFDTEGPETSEASGFIVDAKRGIILTNRHVACAGPFVGEAICHDHEEVDVYPIYRDPVHDFGFLRFNPEKIKYMPMSQVELHPELAKVGLDIRVVGNDAGEKLSILAGSISRLDRNTPKYGDLTYNDFNTFYLQAASSTSGGSSGSPVIDIDGNAVALQAGGHTKAATDFFLPLDRIKRALEFIQRGEPVPRGDIQAQFTYRPFDEARRLGLNPETEDTLRKLYPDEIGLLVAETVLPEGPAHKKLEEGDILLTINGEYITKFVPFESMLDSNVGKDIVVNIERGGKQMELTITVGDLHAITPDRFVEIGGSKLNEVSYQLARAYCVPCRGVYVAEPSGMFRLDGPDNGWIIKSVDDKDTPNLTTFIEVMKTIPDRARVPVVYYSIADTHTILVAVVQVERHWSSFRLAVRDDTTGLWNYTDLGDPLPPTPLKPSTKHFITLDDSLGPAKDLIRCLVKVNFYMPCRLDGFPRSRKQGAGVIVDKEKGFVVVSRSIVPTSMGDLTLNVADSLVIPAKVLFLHPTHNFAVVQYDPKLLGDTDVMSAPFSDKTLSQGHKVTLVAHNHNQRPVCLNTVVTDVTCVTIPHNGTPRFRSINMDAITLDTPLALQCSSGLLADADGLVQGLWMNFLGERNMNGHDNEYHLGIHISTIRSVLDRLNKGEEHVALRSINAELMPVQMAQAAAMGLSDEWISKVEKANPAKHQLFMIRRTEAACESSKVLKELDLILSVNGKVITRMYEMDIQYEAEEIEMTILRAKKEMTVKVKTSPVSGDGTSRVIFWAGAALHEPHKAVLQQSKTLPSQIYISARSKGSPAYMYGLVPTMWITHINSKQVVTLDDLVAAVKDVEDNTYVRVRCVSFDNVPIMLSVKMVNHYFPLVDLVKDPKAECVFPPNKMGDVKYGSLNINQNRRVKENKSMVKYVISVGLGLIAAYAIISILIIEVRGRSMLKPHGEWKELIKEHPYQRKETDSRSPCPMLNTLANHGFIARSGRDIKSDDLFNALMLLGAPPTVSVGILKFVYTKLKESDPDRSFLSQFGEMGTLDLDRLTVAGVLEHDVSLTRNDLTLAPHSTSNPIPDYVVRMHKLAELFNKGSDFEGIFTRKNEHDARRLRWLESYKYNKHMHLNLFSQFASSTECSLLLDIIGRDGTITLPHLKSFLMNETFPDDWLPRDTTYSLTELLIKPIVCWRGLRKSEVTLDLLDKLQ</sequence>
<feature type="transmembrane region" description="Helical" evidence="4">
    <location>
        <begin position="1089"/>
        <end position="1111"/>
    </location>
</feature>
<dbReference type="SUPFAM" id="SSF50156">
    <property type="entry name" value="PDZ domain-like"/>
    <property type="match status" value="3"/>
</dbReference>
<dbReference type="InterPro" id="IPR000028">
    <property type="entry name" value="Chloroperoxidase"/>
</dbReference>
<feature type="domain" description="PDZ" evidence="5">
    <location>
        <begin position="289"/>
        <end position="388"/>
    </location>
</feature>
<keyword evidence="2" id="KW-0677">Repeat</keyword>
<evidence type="ECO:0000256" key="1">
    <source>
        <dbReference type="ARBA" id="ARBA00010541"/>
    </source>
</evidence>
<dbReference type="Pfam" id="PF13365">
    <property type="entry name" value="Trypsin_2"/>
    <property type="match status" value="1"/>
</dbReference>
<dbReference type="InterPro" id="IPR036851">
    <property type="entry name" value="Chloroperoxidase-like_sf"/>
</dbReference>
<comment type="caution">
    <text evidence="7">The sequence shown here is derived from an EMBL/GenBank/DDBJ whole genome shotgun (WGS) entry which is preliminary data.</text>
</comment>
<feature type="transmembrane region" description="Helical" evidence="4">
    <location>
        <begin position="1011"/>
        <end position="1031"/>
    </location>
</feature>
<keyword evidence="8" id="KW-1185">Reference proteome</keyword>
<dbReference type="CDD" id="cd06719">
    <property type="entry name" value="PDZ2-4_Nma111p-like"/>
    <property type="match status" value="1"/>
</dbReference>
<feature type="domain" description="Heme haloperoxidase family profile" evidence="6">
    <location>
        <begin position="1041"/>
        <end position="1272"/>
    </location>
</feature>
<evidence type="ECO:0000259" key="5">
    <source>
        <dbReference type="PROSITE" id="PS50106"/>
    </source>
</evidence>
<dbReference type="InterPro" id="IPR001478">
    <property type="entry name" value="PDZ"/>
</dbReference>
<evidence type="ECO:0000313" key="7">
    <source>
        <dbReference type="EMBL" id="GAA5811226.1"/>
    </source>
</evidence>
<keyword evidence="4" id="KW-0812">Transmembrane</keyword>
<accession>A0ABP9YWI9</accession>
<feature type="region of interest" description="Disordered" evidence="3">
    <location>
        <begin position="1"/>
        <end position="50"/>
    </location>
</feature>
<evidence type="ECO:0000259" key="6">
    <source>
        <dbReference type="PROSITE" id="PS51405"/>
    </source>
</evidence>
<evidence type="ECO:0000313" key="8">
    <source>
        <dbReference type="Proteomes" id="UP001473302"/>
    </source>
</evidence>
<dbReference type="Gene3D" id="2.30.42.10">
    <property type="match status" value="1"/>
</dbReference>
<dbReference type="InterPro" id="IPR036034">
    <property type="entry name" value="PDZ_sf"/>
</dbReference>
<keyword evidence="4" id="KW-0472">Membrane</keyword>
<organism evidence="7 8">
    <name type="scientific">Mucor flavus</name>
    <dbReference type="NCBI Taxonomy" id="439312"/>
    <lineage>
        <taxon>Eukaryota</taxon>
        <taxon>Fungi</taxon>
        <taxon>Fungi incertae sedis</taxon>
        <taxon>Mucoromycota</taxon>
        <taxon>Mucoromycotina</taxon>
        <taxon>Mucoromycetes</taxon>
        <taxon>Mucorales</taxon>
        <taxon>Mucorineae</taxon>
        <taxon>Mucoraceae</taxon>
        <taxon>Mucor</taxon>
    </lineage>
</organism>
<dbReference type="SUPFAM" id="SSF50494">
    <property type="entry name" value="Trypsin-like serine proteases"/>
    <property type="match status" value="2"/>
</dbReference>
<dbReference type="InterPro" id="IPR025926">
    <property type="entry name" value="PDZ-like_dom"/>
</dbReference>
<dbReference type="Pfam" id="PF01328">
    <property type="entry name" value="Peroxidase_2"/>
    <property type="match status" value="1"/>
</dbReference>
<dbReference type="Gene3D" id="2.40.10.120">
    <property type="match status" value="2"/>
</dbReference>
<dbReference type="PROSITE" id="PS51405">
    <property type="entry name" value="HEME_HALOPEROXIDASE"/>
    <property type="match status" value="1"/>
</dbReference>
<dbReference type="InterPro" id="IPR009003">
    <property type="entry name" value="Peptidase_S1_PA"/>
</dbReference>